<sequence length="128" mass="15201">MGFSLVRRRITFRKMKLSNKRNRMQSDKRLVRNLQKKFGTDAMLIFGDWSAANVKYHEPIKGKDLKRMLQKGGFQVLLLNEYIASSLCPECKSSPLEKFKNIRNPRLYRKQTIFMIKCHELLRQYSSL</sequence>
<reference evidence="1 2" key="1">
    <citation type="journal article" date="2016" name="Proc. Natl. Acad. Sci. U.S.A.">
        <title>Lipid metabolic changes in an early divergent fungus govern the establishment of a mutualistic symbiosis with endobacteria.</title>
        <authorList>
            <person name="Lastovetsky O.A."/>
            <person name="Gaspar M.L."/>
            <person name="Mondo S.J."/>
            <person name="LaButti K.M."/>
            <person name="Sandor L."/>
            <person name="Grigoriev I.V."/>
            <person name="Henry S.A."/>
            <person name="Pawlowska T.E."/>
        </authorList>
    </citation>
    <scope>NUCLEOTIDE SEQUENCE [LARGE SCALE GENOMIC DNA]</scope>
    <source>
        <strain evidence="1 2">ATCC 11559</strain>
    </source>
</reference>
<dbReference type="AlphaFoldDB" id="A0A1X0S7G6"/>
<evidence type="ECO:0000313" key="1">
    <source>
        <dbReference type="EMBL" id="ORE20111.1"/>
    </source>
</evidence>
<dbReference type="Proteomes" id="UP000242381">
    <property type="component" value="Unassembled WGS sequence"/>
</dbReference>
<accession>A0A1X0S7G6</accession>
<dbReference type="VEuPathDB" id="FungiDB:BCV72DRAFT_310874"/>
<proteinExistence type="predicted"/>
<protein>
    <submittedName>
        <fullName evidence="1">Uncharacterized protein</fullName>
    </submittedName>
</protein>
<evidence type="ECO:0000313" key="2">
    <source>
        <dbReference type="Proteomes" id="UP000242381"/>
    </source>
</evidence>
<organism evidence="1 2">
    <name type="scientific">Rhizopus microsporus</name>
    <dbReference type="NCBI Taxonomy" id="58291"/>
    <lineage>
        <taxon>Eukaryota</taxon>
        <taxon>Fungi</taxon>
        <taxon>Fungi incertae sedis</taxon>
        <taxon>Mucoromycota</taxon>
        <taxon>Mucoromycotina</taxon>
        <taxon>Mucoromycetes</taxon>
        <taxon>Mucorales</taxon>
        <taxon>Mucorineae</taxon>
        <taxon>Rhizopodaceae</taxon>
        <taxon>Rhizopus</taxon>
    </lineage>
</organism>
<name>A0A1X0S7G6_RHIZD</name>
<dbReference type="OMA" id="FMIKCHE"/>
<dbReference type="EMBL" id="KV921299">
    <property type="protein sequence ID" value="ORE20111.1"/>
    <property type="molecule type" value="Genomic_DNA"/>
</dbReference>
<gene>
    <name evidence="1" type="ORF">BCV71DRAFT_91606</name>
</gene>